<evidence type="ECO:0000313" key="2">
    <source>
        <dbReference type="EMBL" id="XBH21809.1"/>
    </source>
</evidence>
<name>A0AAU7DVS2_9MICO</name>
<feature type="transmembrane region" description="Helical" evidence="1">
    <location>
        <begin position="38"/>
        <end position="59"/>
    </location>
</feature>
<dbReference type="EMBL" id="CP146203">
    <property type="protein sequence ID" value="XBH21809.1"/>
    <property type="molecule type" value="Genomic_DNA"/>
</dbReference>
<keyword evidence="1" id="KW-0472">Membrane</keyword>
<evidence type="ECO:0000256" key="1">
    <source>
        <dbReference type="SAM" id="Phobius"/>
    </source>
</evidence>
<feature type="transmembrane region" description="Helical" evidence="1">
    <location>
        <begin position="94"/>
        <end position="127"/>
    </location>
</feature>
<protein>
    <recommendedName>
        <fullName evidence="3">HTTM domain-containing protein</fullName>
    </recommendedName>
</protein>
<keyword evidence="1" id="KW-0812">Transmembrane</keyword>
<dbReference type="AlphaFoldDB" id="A0AAU7DVS2"/>
<reference evidence="2" key="1">
    <citation type="submission" date="2024-02" db="EMBL/GenBank/DDBJ databases">
        <title>Tomenella chthoni gen. nov. sp. nov., a member of the family Jonesiaceae isolated from bat guano.</title>
        <authorList>
            <person name="Miller S.L."/>
            <person name="King J."/>
            <person name="Sankaranarayanan K."/>
            <person name="Lawson P.A."/>
        </authorList>
    </citation>
    <scope>NUCLEOTIDE SEQUENCE</scope>
    <source>
        <strain evidence="2">BS-20</strain>
    </source>
</reference>
<evidence type="ECO:0008006" key="3">
    <source>
        <dbReference type="Google" id="ProtNLM"/>
    </source>
</evidence>
<sequence length="314" mass="35529">MTSKSFTELSGTVPQASPSVPRKIWAAIGRWSFPEVPLARVAVFRVLIYLFIIWDMFFLTNDVIPHSYLPEFYKPLWIGRTIPFPDPTVLGAQLVQVALIVACLIAACGWFARTSGWAVAILFLAWMENSQGFSYVSHDHMALMVTTWVLPTVGTAKFFDKTPSQAAGWALRVTQVATVLTYFGSVFSKVFSNGGSLWAWPNSAVFTWAFMRRGSDLILWTLNFPLLLKIAQWGLYLIEILSIAVLFLKGRWLYISISFFFAFHFATYLSLGIHFLPTVVCWFAFFPLEKFPPWIKTQGQRLRARIKPASSAAV</sequence>
<keyword evidence="1" id="KW-1133">Transmembrane helix</keyword>
<accession>A0AAU7DVS2</accession>
<gene>
    <name evidence="2" type="ORF">V5R04_00860</name>
</gene>
<feature type="transmembrane region" description="Helical" evidence="1">
    <location>
        <begin position="260"/>
        <end position="285"/>
    </location>
</feature>
<organism evidence="2">
    <name type="scientific">Jonesiaceae bacterium BS-20</name>
    <dbReference type="NCBI Taxonomy" id="3120821"/>
    <lineage>
        <taxon>Bacteria</taxon>
        <taxon>Bacillati</taxon>
        <taxon>Actinomycetota</taxon>
        <taxon>Actinomycetes</taxon>
        <taxon>Micrococcales</taxon>
        <taxon>Jonesiaceae</taxon>
    </lineage>
</organism>
<proteinExistence type="predicted"/>
<feature type="transmembrane region" description="Helical" evidence="1">
    <location>
        <begin position="230"/>
        <end position="248"/>
    </location>
</feature>